<sequence length="184" mass="20422">MPEHEKRELSDLQDQETRLALFSFNSSAVWELGSTLRALAHKEYPEQSAYINITHANGTSLFLAHTADAISPAYAAEADAIRNSVRRWEISSWRRQRLLTLAERPSEYEKAESKATEFSLKGGGWPIRVKGVVGVVAVVVVTGLYPVNGGKGQGSFNPLKYDRPTDVNHELIVKALDLTLDKQS</sequence>
<dbReference type="Pfam" id="PF03928">
    <property type="entry name" value="HbpS-like"/>
    <property type="match status" value="1"/>
</dbReference>
<dbReference type="InterPro" id="IPR010371">
    <property type="entry name" value="YBR137W-like"/>
</dbReference>
<dbReference type="OrthoDB" id="2209940at2759"/>
<accession>A0A8H5HE11</accession>
<evidence type="ECO:0000313" key="1">
    <source>
        <dbReference type="EMBL" id="KAF5381643.1"/>
    </source>
</evidence>
<dbReference type="Gene3D" id="3.30.450.150">
    <property type="entry name" value="Haem-degrading domain"/>
    <property type="match status" value="1"/>
</dbReference>
<dbReference type="GO" id="GO:0072380">
    <property type="term" value="C:TRC complex"/>
    <property type="evidence" value="ECO:0007669"/>
    <property type="project" value="TreeGrafter"/>
</dbReference>
<protein>
    <submittedName>
        <fullName evidence="1">Uncharacterized protein</fullName>
    </submittedName>
</protein>
<dbReference type="InterPro" id="IPR038084">
    <property type="entry name" value="PduO/GlcC-like_sf"/>
</dbReference>
<dbReference type="EMBL" id="JAACJP010000010">
    <property type="protein sequence ID" value="KAF5381643.1"/>
    <property type="molecule type" value="Genomic_DNA"/>
</dbReference>
<dbReference type="SUPFAM" id="SSF143744">
    <property type="entry name" value="GlcG-like"/>
    <property type="match status" value="1"/>
</dbReference>
<dbReference type="PANTHER" id="PTHR28255:SF1">
    <property type="entry name" value="UPF0303 PROTEIN YBR137W"/>
    <property type="match status" value="1"/>
</dbReference>
<evidence type="ECO:0000313" key="2">
    <source>
        <dbReference type="Proteomes" id="UP000565441"/>
    </source>
</evidence>
<proteinExistence type="predicted"/>
<comment type="caution">
    <text evidence="1">The sequence shown here is derived from an EMBL/GenBank/DDBJ whole genome shotgun (WGS) entry which is preliminary data.</text>
</comment>
<dbReference type="InterPro" id="IPR005624">
    <property type="entry name" value="PduO/GlcC-like"/>
</dbReference>
<keyword evidence="2" id="KW-1185">Reference proteome</keyword>
<dbReference type="Proteomes" id="UP000565441">
    <property type="component" value="Unassembled WGS sequence"/>
</dbReference>
<dbReference type="GO" id="GO:0006620">
    <property type="term" value="P:post-translational protein targeting to endoplasmic reticulum membrane"/>
    <property type="evidence" value="ECO:0007669"/>
    <property type="project" value="TreeGrafter"/>
</dbReference>
<dbReference type="PANTHER" id="PTHR28255">
    <property type="match status" value="1"/>
</dbReference>
<organism evidence="1 2">
    <name type="scientific">Tricholomella constricta</name>
    <dbReference type="NCBI Taxonomy" id="117010"/>
    <lineage>
        <taxon>Eukaryota</taxon>
        <taxon>Fungi</taxon>
        <taxon>Dikarya</taxon>
        <taxon>Basidiomycota</taxon>
        <taxon>Agaricomycotina</taxon>
        <taxon>Agaricomycetes</taxon>
        <taxon>Agaricomycetidae</taxon>
        <taxon>Agaricales</taxon>
        <taxon>Tricholomatineae</taxon>
        <taxon>Lyophyllaceae</taxon>
        <taxon>Tricholomella</taxon>
    </lineage>
</organism>
<name>A0A8H5HE11_9AGAR</name>
<dbReference type="AlphaFoldDB" id="A0A8H5HE11"/>
<gene>
    <name evidence="1" type="ORF">D9615_005487</name>
</gene>
<reference evidence="1 2" key="1">
    <citation type="journal article" date="2020" name="ISME J.">
        <title>Uncovering the hidden diversity of litter-decomposition mechanisms in mushroom-forming fungi.</title>
        <authorList>
            <person name="Floudas D."/>
            <person name="Bentzer J."/>
            <person name="Ahren D."/>
            <person name="Johansson T."/>
            <person name="Persson P."/>
            <person name="Tunlid A."/>
        </authorList>
    </citation>
    <scope>NUCLEOTIDE SEQUENCE [LARGE SCALE GENOMIC DNA]</scope>
    <source>
        <strain evidence="1 2">CBS 661.87</strain>
    </source>
</reference>